<proteinExistence type="predicted"/>
<accession>A0A4R9GYP1</accession>
<evidence type="ECO:0000313" key="1">
    <source>
        <dbReference type="EMBL" id="TGK36293.1"/>
    </source>
</evidence>
<dbReference type="InterPro" id="IPR021451">
    <property type="entry name" value="DUF3102"/>
</dbReference>
<reference evidence="1" key="1">
    <citation type="journal article" date="2019" name="PLoS Negl. Trop. Dis.">
        <title>Revisiting the worldwide diversity of Leptospira species in the environment.</title>
        <authorList>
            <person name="Vincent A.T."/>
            <person name="Schiettekatte O."/>
            <person name="Bourhy P."/>
            <person name="Veyrier F.J."/>
            <person name="Picardeau M."/>
        </authorList>
    </citation>
    <scope>NUCLEOTIDE SEQUENCE [LARGE SCALE GENOMIC DNA]</scope>
    <source>
        <strain evidence="1">201800301</strain>
    </source>
</reference>
<name>A0A4R9GYP1_9LEPT</name>
<dbReference type="EMBL" id="RQEY01000024">
    <property type="protein sequence ID" value="TGK36293.1"/>
    <property type="molecule type" value="Genomic_DNA"/>
</dbReference>
<dbReference type="OrthoDB" id="326243at2"/>
<keyword evidence="2" id="KW-1185">Reference proteome</keyword>
<gene>
    <name evidence="1" type="ORF">EHO65_18330</name>
</gene>
<dbReference type="Pfam" id="PF11300">
    <property type="entry name" value="DUF3102"/>
    <property type="match status" value="1"/>
</dbReference>
<dbReference type="Proteomes" id="UP000298097">
    <property type="component" value="Unassembled WGS sequence"/>
</dbReference>
<protein>
    <submittedName>
        <fullName evidence="1">DUF3102 domain-containing protein</fullName>
    </submittedName>
</protein>
<sequence>MGNERKKEAILGSRTGFSRTEEAKDIVVDSAAKDLNALHQSILTSGKNMVKFAIEAGEILTKKKAELKHGEFLPWVEENLTFKIRTAQRYLKIYESRDSINASALTHLEDAYKLVAGPSTSEKEINPDFVDGIDPKILYKKYRNGESITKSERKSLREFLTSEKERILTTAKSKVSRIEEELKHL</sequence>
<organism evidence="1 2">
    <name type="scientific">Leptospira andrefontaineae</name>
    <dbReference type="NCBI Taxonomy" id="2484976"/>
    <lineage>
        <taxon>Bacteria</taxon>
        <taxon>Pseudomonadati</taxon>
        <taxon>Spirochaetota</taxon>
        <taxon>Spirochaetia</taxon>
        <taxon>Leptospirales</taxon>
        <taxon>Leptospiraceae</taxon>
        <taxon>Leptospira</taxon>
    </lineage>
</organism>
<comment type="caution">
    <text evidence="1">The sequence shown here is derived from an EMBL/GenBank/DDBJ whole genome shotgun (WGS) entry which is preliminary data.</text>
</comment>
<evidence type="ECO:0000313" key="2">
    <source>
        <dbReference type="Proteomes" id="UP000298097"/>
    </source>
</evidence>
<dbReference type="AlphaFoldDB" id="A0A4R9GYP1"/>